<dbReference type="Proteomes" id="UP001186974">
    <property type="component" value="Unassembled WGS sequence"/>
</dbReference>
<evidence type="ECO:0000313" key="1">
    <source>
        <dbReference type="EMBL" id="KAK3081314.1"/>
    </source>
</evidence>
<accession>A0ACC3DWW0</accession>
<dbReference type="EMBL" id="JAWDJW010000207">
    <property type="protein sequence ID" value="KAK3081314.1"/>
    <property type="molecule type" value="Genomic_DNA"/>
</dbReference>
<proteinExistence type="predicted"/>
<gene>
    <name evidence="1" type="ORF">LTS18_008076</name>
</gene>
<protein>
    <submittedName>
        <fullName evidence="1">Uncharacterized protein</fullName>
    </submittedName>
</protein>
<comment type="caution">
    <text evidence="1">The sequence shown here is derived from an EMBL/GenBank/DDBJ whole genome shotgun (WGS) entry which is preliminary data.</text>
</comment>
<reference evidence="1" key="1">
    <citation type="submission" date="2024-09" db="EMBL/GenBank/DDBJ databases">
        <title>Black Yeasts Isolated from many extreme environments.</title>
        <authorList>
            <person name="Coleine C."/>
            <person name="Stajich J.E."/>
            <person name="Selbmann L."/>
        </authorList>
    </citation>
    <scope>NUCLEOTIDE SEQUENCE</scope>
    <source>
        <strain evidence="1">CCFEE 5737</strain>
    </source>
</reference>
<organism evidence="1 2">
    <name type="scientific">Coniosporium uncinatum</name>
    <dbReference type="NCBI Taxonomy" id="93489"/>
    <lineage>
        <taxon>Eukaryota</taxon>
        <taxon>Fungi</taxon>
        <taxon>Dikarya</taxon>
        <taxon>Ascomycota</taxon>
        <taxon>Pezizomycotina</taxon>
        <taxon>Dothideomycetes</taxon>
        <taxon>Dothideomycetes incertae sedis</taxon>
        <taxon>Coniosporium</taxon>
    </lineage>
</organism>
<name>A0ACC3DWW0_9PEZI</name>
<sequence>MWGGPIHNPAFIEKILSYLPTLDKETYPTIDRMEGMLQTAYEETELYEPSSQAKKIDNQPDKTQPTFAKMDPTEIDHHPFYFSPSDLAKHVHCQAPAEAMIRGALRHAGYRAARSHAVQGSIKTDAPWGAIWHIMREWVRQKAPVKEGRVKEGMAGFKILQQMEQKPAVEPTETNNKSGTEADGTAEAARGGNEDVSSKPNFEVVFDEKLGRDKQMGKRLKRYQLNPRENWGPMARAK</sequence>
<evidence type="ECO:0000313" key="2">
    <source>
        <dbReference type="Proteomes" id="UP001186974"/>
    </source>
</evidence>
<keyword evidence="2" id="KW-1185">Reference proteome</keyword>